<dbReference type="Gene3D" id="3.20.20.70">
    <property type="entry name" value="Aldolase class I"/>
    <property type="match status" value="1"/>
</dbReference>
<feature type="domain" description="NADH:flavin oxidoreductase/NADH oxidase N-terminal" evidence="6">
    <location>
        <begin position="42"/>
        <end position="139"/>
    </location>
</feature>
<dbReference type="Proteomes" id="UP000774617">
    <property type="component" value="Unassembled WGS sequence"/>
</dbReference>
<dbReference type="PANTHER" id="PTHR43656">
    <property type="entry name" value="BINDING OXIDOREDUCTASE, PUTATIVE (AFU_ORTHOLOGUE AFUA_2G08260)-RELATED"/>
    <property type="match status" value="1"/>
</dbReference>
<keyword evidence="8" id="KW-1185">Reference proteome</keyword>
<dbReference type="SUPFAM" id="SSF51395">
    <property type="entry name" value="FMN-linked oxidoreductases"/>
    <property type="match status" value="1"/>
</dbReference>
<feature type="region of interest" description="Disordered" evidence="5">
    <location>
        <begin position="1"/>
        <end position="73"/>
    </location>
</feature>
<reference evidence="7 8" key="1">
    <citation type="journal article" date="2021" name="Nat. Commun.">
        <title>Genetic determinants of endophytism in the Arabidopsis root mycobiome.</title>
        <authorList>
            <person name="Mesny F."/>
            <person name="Miyauchi S."/>
            <person name="Thiergart T."/>
            <person name="Pickel B."/>
            <person name="Atanasova L."/>
            <person name="Karlsson M."/>
            <person name="Huettel B."/>
            <person name="Barry K.W."/>
            <person name="Haridas S."/>
            <person name="Chen C."/>
            <person name="Bauer D."/>
            <person name="Andreopoulos W."/>
            <person name="Pangilinan J."/>
            <person name="LaButti K."/>
            <person name="Riley R."/>
            <person name="Lipzen A."/>
            <person name="Clum A."/>
            <person name="Drula E."/>
            <person name="Henrissat B."/>
            <person name="Kohler A."/>
            <person name="Grigoriev I.V."/>
            <person name="Martin F.M."/>
            <person name="Hacquard S."/>
        </authorList>
    </citation>
    <scope>NUCLEOTIDE SEQUENCE [LARGE SCALE GENOMIC DNA]</scope>
    <source>
        <strain evidence="7 8">MPI-SDFR-AT-0080</strain>
    </source>
</reference>
<keyword evidence="3" id="KW-0288">FMN</keyword>
<dbReference type="Pfam" id="PF00724">
    <property type="entry name" value="Oxidored_FMN"/>
    <property type="match status" value="1"/>
</dbReference>
<comment type="similarity">
    <text evidence="1">Belongs to the NADH:flavin oxidoreductase/NADH oxidase family.</text>
</comment>
<dbReference type="InterPro" id="IPR013785">
    <property type="entry name" value="Aldolase_TIM"/>
</dbReference>
<evidence type="ECO:0000313" key="7">
    <source>
        <dbReference type="EMBL" id="KAH7054494.1"/>
    </source>
</evidence>
<evidence type="ECO:0000256" key="2">
    <source>
        <dbReference type="ARBA" id="ARBA00022630"/>
    </source>
</evidence>
<dbReference type="PANTHER" id="PTHR43656:SF5">
    <property type="entry name" value="NADH:FLAVIN OXIDOREDUCTASE_NADH OXIDASE N-TERMINAL DOMAIN-CONTAINING PROTEIN"/>
    <property type="match status" value="1"/>
</dbReference>
<accession>A0ABQ8GGH2</accession>
<dbReference type="EMBL" id="JAGTJR010000009">
    <property type="protein sequence ID" value="KAH7054494.1"/>
    <property type="molecule type" value="Genomic_DNA"/>
</dbReference>
<sequence length="147" mass="15690">MAREGKKRGSLMAGQVSHPGQRLRRGHSAEGHLAQQRVEKAPPPAPNLCHEDGAARTTVPPRPERVTQDDIDGLTGGFGHAAEYLERAGFDGTELYGAHTYLLSQFLNPATNRRGDVYGGSVGNPARLVLEVVQAVRRVPSGLSTGS</sequence>
<name>A0ABQ8GGH2_9PEZI</name>
<evidence type="ECO:0000256" key="1">
    <source>
        <dbReference type="ARBA" id="ARBA00005979"/>
    </source>
</evidence>
<evidence type="ECO:0000256" key="4">
    <source>
        <dbReference type="ARBA" id="ARBA00023002"/>
    </source>
</evidence>
<comment type="caution">
    <text evidence="7">The sequence shown here is derived from an EMBL/GenBank/DDBJ whole genome shotgun (WGS) entry which is preliminary data.</text>
</comment>
<dbReference type="InterPro" id="IPR051799">
    <property type="entry name" value="NADH_flavin_oxidoreductase"/>
</dbReference>
<keyword evidence="4" id="KW-0560">Oxidoreductase</keyword>
<evidence type="ECO:0000259" key="6">
    <source>
        <dbReference type="Pfam" id="PF00724"/>
    </source>
</evidence>
<proteinExistence type="inferred from homology"/>
<evidence type="ECO:0000313" key="8">
    <source>
        <dbReference type="Proteomes" id="UP000774617"/>
    </source>
</evidence>
<evidence type="ECO:0000256" key="3">
    <source>
        <dbReference type="ARBA" id="ARBA00022643"/>
    </source>
</evidence>
<evidence type="ECO:0000256" key="5">
    <source>
        <dbReference type="SAM" id="MobiDB-lite"/>
    </source>
</evidence>
<dbReference type="InterPro" id="IPR001155">
    <property type="entry name" value="OxRdtase_FMN_N"/>
</dbReference>
<protein>
    <recommendedName>
        <fullName evidence="6">NADH:flavin oxidoreductase/NADH oxidase N-terminal domain-containing protein</fullName>
    </recommendedName>
</protein>
<gene>
    <name evidence="7" type="ORF">B0J12DRAFT_698105</name>
</gene>
<organism evidence="7 8">
    <name type="scientific">Macrophomina phaseolina</name>
    <dbReference type="NCBI Taxonomy" id="35725"/>
    <lineage>
        <taxon>Eukaryota</taxon>
        <taxon>Fungi</taxon>
        <taxon>Dikarya</taxon>
        <taxon>Ascomycota</taxon>
        <taxon>Pezizomycotina</taxon>
        <taxon>Dothideomycetes</taxon>
        <taxon>Dothideomycetes incertae sedis</taxon>
        <taxon>Botryosphaeriales</taxon>
        <taxon>Botryosphaeriaceae</taxon>
        <taxon>Macrophomina</taxon>
    </lineage>
</organism>
<keyword evidence="2" id="KW-0285">Flavoprotein</keyword>